<dbReference type="Gene3D" id="1.10.10.10">
    <property type="entry name" value="Winged helix-like DNA-binding domain superfamily/Winged helix DNA-binding domain"/>
    <property type="match status" value="1"/>
</dbReference>
<dbReference type="SUPFAM" id="SSF46785">
    <property type="entry name" value="Winged helix' DNA-binding domain"/>
    <property type="match status" value="1"/>
</dbReference>
<dbReference type="InterPro" id="IPR036388">
    <property type="entry name" value="WH-like_DNA-bd_sf"/>
</dbReference>
<evidence type="ECO:0008006" key="3">
    <source>
        <dbReference type="Google" id="ProtNLM"/>
    </source>
</evidence>
<dbReference type="AlphaFoldDB" id="A0AAW1M3X9"/>
<evidence type="ECO:0000313" key="2">
    <source>
        <dbReference type="Proteomes" id="UP001443914"/>
    </source>
</evidence>
<dbReference type="Proteomes" id="UP001443914">
    <property type="component" value="Unassembled WGS sequence"/>
</dbReference>
<protein>
    <recommendedName>
        <fullName evidence="3">CSN8/PSMD8/EIF3K domain-containing protein</fullName>
    </recommendedName>
</protein>
<dbReference type="InterPro" id="IPR036390">
    <property type="entry name" value="WH_DNA-bd_sf"/>
</dbReference>
<proteinExistence type="predicted"/>
<reference evidence="1" key="1">
    <citation type="submission" date="2024-03" db="EMBL/GenBank/DDBJ databases">
        <title>WGS assembly of Saponaria officinalis var. Norfolk2.</title>
        <authorList>
            <person name="Jenkins J."/>
            <person name="Shu S."/>
            <person name="Grimwood J."/>
            <person name="Barry K."/>
            <person name="Goodstein D."/>
            <person name="Schmutz J."/>
            <person name="Leebens-Mack J."/>
            <person name="Osbourn A."/>
        </authorList>
    </citation>
    <scope>NUCLEOTIDE SEQUENCE [LARGE SCALE GENOMIC DNA]</scope>
    <source>
        <strain evidence="1">JIC</strain>
    </source>
</reference>
<dbReference type="EMBL" id="JBDFQZ010000003">
    <property type="protein sequence ID" value="KAK9740222.1"/>
    <property type="molecule type" value="Genomic_DNA"/>
</dbReference>
<keyword evidence="2" id="KW-1185">Reference proteome</keyword>
<gene>
    <name evidence="1" type="ORF">RND81_03G020300</name>
</gene>
<evidence type="ECO:0000313" key="1">
    <source>
        <dbReference type="EMBL" id="KAK9740222.1"/>
    </source>
</evidence>
<dbReference type="GO" id="GO:0003743">
    <property type="term" value="F:translation initiation factor activity"/>
    <property type="evidence" value="ECO:0007669"/>
    <property type="project" value="InterPro"/>
</dbReference>
<dbReference type="InterPro" id="IPR009374">
    <property type="entry name" value="eIF3k"/>
</dbReference>
<dbReference type="PANTHER" id="PTHR13022:SF0">
    <property type="entry name" value="EUKARYOTIC TRANSLATION INITIATION FACTOR 3 SUBUNIT K"/>
    <property type="match status" value="1"/>
</dbReference>
<comment type="caution">
    <text evidence="1">The sequence shown here is derived from an EMBL/GenBank/DDBJ whole genome shotgun (WGS) entry which is preliminary data.</text>
</comment>
<organism evidence="1 2">
    <name type="scientific">Saponaria officinalis</name>
    <name type="common">Common soapwort</name>
    <name type="synonym">Lychnis saponaria</name>
    <dbReference type="NCBI Taxonomy" id="3572"/>
    <lineage>
        <taxon>Eukaryota</taxon>
        <taxon>Viridiplantae</taxon>
        <taxon>Streptophyta</taxon>
        <taxon>Embryophyta</taxon>
        <taxon>Tracheophyta</taxon>
        <taxon>Spermatophyta</taxon>
        <taxon>Magnoliopsida</taxon>
        <taxon>eudicotyledons</taxon>
        <taxon>Gunneridae</taxon>
        <taxon>Pentapetalae</taxon>
        <taxon>Caryophyllales</taxon>
        <taxon>Caryophyllaceae</taxon>
        <taxon>Caryophylleae</taxon>
        <taxon>Saponaria</taxon>
    </lineage>
</organism>
<dbReference type="GO" id="GO:0005852">
    <property type="term" value="C:eukaryotic translation initiation factor 3 complex"/>
    <property type="evidence" value="ECO:0007669"/>
    <property type="project" value="InterPro"/>
</dbReference>
<accession>A0AAW1M3X9</accession>
<sequence length="96" mass="10847">MSFEQAIQDYAVHILSVTYQRLPRTIVAEAVNIEGVALDKFLEHQVTESGWGLEKSQGKGQFIVLPRSEFNYPELKKNAADNIPLEHITHIFPILG</sequence>
<name>A0AAW1M3X9_SAPOF</name>
<dbReference type="PANTHER" id="PTHR13022">
    <property type="entry name" value="EUKARYOTIC TRANSLATION INITIATION FACTOR 3 SUBUNIT 11"/>
    <property type="match status" value="1"/>
</dbReference>